<evidence type="ECO:0000256" key="1">
    <source>
        <dbReference type="ARBA" id="ARBA00004442"/>
    </source>
</evidence>
<comment type="subcellular location">
    <subcellularLocation>
        <location evidence="1">Cell outer membrane</location>
    </subcellularLocation>
</comment>
<dbReference type="Pfam" id="PF07980">
    <property type="entry name" value="SusD_RagB"/>
    <property type="match status" value="1"/>
</dbReference>
<keyword evidence="4" id="KW-0472">Membrane</keyword>
<dbReference type="Pfam" id="PF14322">
    <property type="entry name" value="SusD-like_3"/>
    <property type="match status" value="1"/>
</dbReference>
<protein>
    <submittedName>
        <fullName evidence="8">RagB/SusD family nutrient uptake outer membrane protein</fullName>
    </submittedName>
</protein>
<dbReference type="InterPro" id="IPR012944">
    <property type="entry name" value="SusD_RagB_dom"/>
</dbReference>
<evidence type="ECO:0000256" key="3">
    <source>
        <dbReference type="ARBA" id="ARBA00022729"/>
    </source>
</evidence>
<evidence type="ECO:0000313" key="9">
    <source>
        <dbReference type="Proteomes" id="UP000830198"/>
    </source>
</evidence>
<keyword evidence="9" id="KW-1185">Reference proteome</keyword>
<dbReference type="Gene3D" id="1.25.40.390">
    <property type="match status" value="1"/>
</dbReference>
<evidence type="ECO:0000256" key="4">
    <source>
        <dbReference type="ARBA" id="ARBA00023136"/>
    </source>
</evidence>
<dbReference type="InterPro" id="IPR033985">
    <property type="entry name" value="SusD-like_N"/>
</dbReference>
<evidence type="ECO:0000313" key="8">
    <source>
        <dbReference type="EMBL" id="UPK68004.1"/>
    </source>
</evidence>
<feature type="domain" description="SusD-like N-terminal" evidence="7">
    <location>
        <begin position="111"/>
        <end position="239"/>
    </location>
</feature>
<accession>A0ABY4HXY8</accession>
<name>A0ABY4HXY8_CHIFI</name>
<reference evidence="8 9" key="1">
    <citation type="submission" date="2022-04" db="EMBL/GenBank/DDBJ databases">
        <title>The arsenic-methylating capacity of Chitinophaga filiformis YT5 during chitin decomposition.</title>
        <authorList>
            <person name="Chen G."/>
            <person name="Liang Y."/>
        </authorList>
    </citation>
    <scope>NUCLEOTIDE SEQUENCE [LARGE SCALE GENOMIC DNA]</scope>
    <source>
        <strain evidence="8 9">YT5</strain>
    </source>
</reference>
<dbReference type="RefSeq" id="WP_247810345.1">
    <property type="nucleotide sequence ID" value="NZ_CP095855.1"/>
</dbReference>
<proteinExistence type="inferred from homology"/>
<dbReference type="CDD" id="cd08977">
    <property type="entry name" value="SusD"/>
    <property type="match status" value="1"/>
</dbReference>
<evidence type="ECO:0000259" key="7">
    <source>
        <dbReference type="Pfam" id="PF14322"/>
    </source>
</evidence>
<evidence type="ECO:0000259" key="6">
    <source>
        <dbReference type="Pfam" id="PF07980"/>
    </source>
</evidence>
<comment type="similarity">
    <text evidence="2">Belongs to the SusD family.</text>
</comment>
<organism evidence="8 9">
    <name type="scientific">Chitinophaga filiformis</name>
    <name type="common">Myxococcus filiformis</name>
    <name type="synonym">Flexibacter filiformis</name>
    <dbReference type="NCBI Taxonomy" id="104663"/>
    <lineage>
        <taxon>Bacteria</taxon>
        <taxon>Pseudomonadati</taxon>
        <taxon>Bacteroidota</taxon>
        <taxon>Chitinophagia</taxon>
        <taxon>Chitinophagales</taxon>
        <taxon>Chitinophagaceae</taxon>
        <taxon>Chitinophaga</taxon>
    </lineage>
</organism>
<dbReference type="InterPro" id="IPR011990">
    <property type="entry name" value="TPR-like_helical_dom_sf"/>
</dbReference>
<evidence type="ECO:0000256" key="2">
    <source>
        <dbReference type="ARBA" id="ARBA00006275"/>
    </source>
</evidence>
<dbReference type="SUPFAM" id="SSF48452">
    <property type="entry name" value="TPR-like"/>
    <property type="match status" value="1"/>
</dbReference>
<keyword evidence="3" id="KW-0732">Signal</keyword>
<gene>
    <name evidence="8" type="ORF">MYF79_23920</name>
</gene>
<dbReference type="Proteomes" id="UP000830198">
    <property type="component" value="Chromosome"/>
</dbReference>
<evidence type="ECO:0000256" key="5">
    <source>
        <dbReference type="ARBA" id="ARBA00023237"/>
    </source>
</evidence>
<keyword evidence="5" id="KW-0998">Cell outer membrane</keyword>
<sequence length="484" mass="54467">MKSVINNKFSKANFSFTAFALILSGSLLLHSCKKLIEVDLPINRNTNETVFANTSTAVAAMNSIYSSIGAISPFVGNSGISIRSAVMADELSSIIPETDPEYLNNYTGSEGWNIWLMAYKEPIYRINSILENISRSTTLPNRTKQIVTGEAKFCRAWLYFYLVNLYGDIPLVLGTDFNINSSIARSPIEVVYQQIEKDLVDAQQLLVEGYLDKDLVTSTNERIRPNKAAATALLARVYLYREKWQQAETEATKVISNGNFELLPDPDQVFLKNSTESIWQLQPNILDGDGQNTPDGRFLINPYGGAPLYYISSQLLAAFEPNDQRQNKWIILSPSGIVIPYKYKEGWATTEQKEYTTVLRIAEQYLIRAEARAQQNKLTGSNSAETDLNAIRNRAGLPNTTAITQSDLLTAIAKERQVELFLEWGDRWFNLKRTGKINDVMSIVTPLKGGTWIPYKALLPIPYEEFNYNPALRGHQNPGYQEQP</sequence>
<feature type="domain" description="RagB/SusD" evidence="6">
    <location>
        <begin position="338"/>
        <end position="480"/>
    </location>
</feature>
<dbReference type="EMBL" id="CP095855">
    <property type="protein sequence ID" value="UPK68004.1"/>
    <property type="molecule type" value="Genomic_DNA"/>
</dbReference>